<protein>
    <submittedName>
        <fullName evidence="1">Peptidase M55</fullName>
    </submittedName>
</protein>
<name>A0A329MJY9_9BACL</name>
<keyword evidence="2" id="KW-1185">Reference proteome</keyword>
<proteinExistence type="predicted"/>
<accession>A0A329MJY9</accession>
<sequence>MKKFFVLTDIEGAAGVDSFTQTRPDDGFPERLEEAKKLLAKEVNACVEGIRSIYPDAHIDVWDGHGPGGLHREDITGANYLREGQPYKSIEGYDAMLFVGQHAMAGTFHAPLNHTYSSKSIAYYKLNGVFIGEFGARALIAGVQGVPTIFLSGDDKAALEAKIFIPDIEIAVVKQGKGIEAAVHLDGAEACALIRDGAAKAVSRLSEFAPFTAFQAPYELEIGFLDTQNPDTIQGPDTEWINGQTVRIRKPNILDYPFI</sequence>
<dbReference type="InterPro" id="IPR036177">
    <property type="entry name" value="Peptidase_M55_sf"/>
</dbReference>
<dbReference type="Gene3D" id="3.40.50.10780">
    <property type="entry name" value="Dipeptide transport protein"/>
    <property type="match status" value="1"/>
</dbReference>
<evidence type="ECO:0000313" key="2">
    <source>
        <dbReference type="Proteomes" id="UP000250369"/>
    </source>
</evidence>
<dbReference type="AlphaFoldDB" id="A0A329MJY9"/>
<dbReference type="InterPro" id="IPR027476">
    <property type="entry name" value="DppA_N"/>
</dbReference>
<dbReference type="OrthoDB" id="9799092at2"/>
<reference evidence="1 2" key="1">
    <citation type="journal article" date="2009" name="Int. J. Syst. Evol. Microbiol.">
        <title>Paenibacillus contaminans sp. nov., isolated from a contaminated laboratory plate.</title>
        <authorList>
            <person name="Chou J.H."/>
            <person name="Lee J.H."/>
            <person name="Lin M.C."/>
            <person name="Chang P.S."/>
            <person name="Arun A.B."/>
            <person name="Young C.C."/>
            <person name="Chen W.M."/>
        </authorList>
    </citation>
    <scope>NUCLEOTIDE SEQUENCE [LARGE SCALE GENOMIC DNA]</scope>
    <source>
        <strain evidence="1 2">CKOBP-6</strain>
    </source>
</reference>
<organism evidence="1 2">
    <name type="scientific">Paenibacillus contaminans</name>
    <dbReference type="NCBI Taxonomy" id="450362"/>
    <lineage>
        <taxon>Bacteria</taxon>
        <taxon>Bacillati</taxon>
        <taxon>Bacillota</taxon>
        <taxon>Bacilli</taxon>
        <taxon>Bacillales</taxon>
        <taxon>Paenibacillaceae</taxon>
        <taxon>Paenibacillus</taxon>
    </lineage>
</organism>
<dbReference type="InterPro" id="IPR007035">
    <property type="entry name" value="Peptidase_M55"/>
</dbReference>
<dbReference type="RefSeq" id="WP_113032399.1">
    <property type="nucleotide sequence ID" value="NZ_QMFB01000010.1"/>
</dbReference>
<dbReference type="EMBL" id="QMFB01000010">
    <property type="protein sequence ID" value="RAV19972.1"/>
    <property type="molecule type" value="Genomic_DNA"/>
</dbReference>
<evidence type="ECO:0000313" key="1">
    <source>
        <dbReference type="EMBL" id="RAV19972.1"/>
    </source>
</evidence>
<comment type="caution">
    <text evidence="1">The sequence shown here is derived from an EMBL/GenBank/DDBJ whole genome shotgun (WGS) entry which is preliminary data.</text>
</comment>
<dbReference type="Pfam" id="PF04951">
    <property type="entry name" value="Peptidase_M55"/>
    <property type="match status" value="1"/>
</dbReference>
<dbReference type="SUPFAM" id="SSF63992">
    <property type="entry name" value="Dipeptide transport protein"/>
    <property type="match status" value="1"/>
</dbReference>
<dbReference type="Gene3D" id="3.30.1360.130">
    <property type="entry name" value="Dipeptide transport protein"/>
    <property type="match status" value="1"/>
</dbReference>
<dbReference type="Proteomes" id="UP000250369">
    <property type="component" value="Unassembled WGS sequence"/>
</dbReference>
<gene>
    <name evidence="1" type="ORF">DQG23_18815</name>
</gene>